<dbReference type="AlphaFoldDB" id="N0DY50"/>
<sequence>MVVGRSGSTVTEDSWDEGGMNGLLKPYKVRFGTVALRRKKWQSREESLCQRASSPRRPSSRQHSPSPTGTASRL</sequence>
<reference evidence="2 3" key="1">
    <citation type="journal article" date="2013" name="ISME J.">
        <title>A metabolic model for members of the genus Tetrasphaera involved in enhanced biological phosphorus removal.</title>
        <authorList>
            <person name="Kristiansen R."/>
            <person name="Nguyen H.T.T."/>
            <person name="Saunders A.M."/>
            <person name="Nielsen J.L."/>
            <person name="Wimmer R."/>
            <person name="Le V.Q."/>
            <person name="McIlroy S.J."/>
            <person name="Petrovski S."/>
            <person name="Seviour R.J."/>
            <person name="Calteau A."/>
            <person name="Nielsen K.L."/>
            <person name="Nielsen P.H."/>
        </authorList>
    </citation>
    <scope>NUCLEOTIDE SEQUENCE [LARGE SCALE GENOMIC DNA]</scope>
    <source>
        <strain evidence="2 3">Lp2</strain>
    </source>
</reference>
<organism evidence="2 3">
    <name type="scientific">Phycicoccus elongatus Lp2</name>
    <dbReference type="NCBI Taxonomy" id="1193181"/>
    <lineage>
        <taxon>Bacteria</taxon>
        <taxon>Bacillati</taxon>
        <taxon>Actinomycetota</taxon>
        <taxon>Actinomycetes</taxon>
        <taxon>Micrococcales</taxon>
        <taxon>Intrasporangiaceae</taxon>
        <taxon>Phycicoccus</taxon>
    </lineage>
</organism>
<dbReference type="HOGENOM" id="CLU_2686564_0_0_11"/>
<evidence type="ECO:0000313" key="3">
    <source>
        <dbReference type="Proteomes" id="UP000013167"/>
    </source>
</evidence>
<feature type="region of interest" description="Disordered" evidence="1">
    <location>
        <begin position="42"/>
        <end position="74"/>
    </location>
</feature>
<feature type="compositionally biased region" description="Polar residues" evidence="1">
    <location>
        <begin position="1"/>
        <end position="12"/>
    </location>
</feature>
<accession>N0DY50</accession>
<feature type="compositionally biased region" description="Low complexity" evidence="1">
    <location>
        <begin position="51"/>
        <end position="67"/>
    </location>
</feature>
<name>N0DY50_9MICO</name>
<gene>
    <name evidence="2" type="ORF">BN10_140010</name>
</gene>
<evidence type="ECO:0000313" key="2">
    <source>
        <dbReference type="EMBL" id="CCH69198.1"/>
    </source>
</evidence>
<dbReference type="EMBL" id="CAIZ01000046">
    <property type="protein sequence ID" value="CCH69198.1"/>
    <property type="molecule type" value="Genomic_DNA"/>
</dbReference>
<evidence type="ECO:0000256" key="1">
    <source>
        <dbReference type="SAM" id="MobiDB-lite"/>
    </source>
</evidence>
<feature type="region of interest" description="Disordered" evidence="1">
    <location>
        <begin position="1"/>
        <end position="22"/>
    </location>
</feature>
<keyword evidence="3" id="KW-1185">Reference proteome</keyword>
<comment type="caution">
    <text evidence="2">The sequence shown here is derived from an EMBL/GenBank/DDBJ whole genome shotgun (WGS) entry which is preliminary data.</text>
</comment>
<dbReference type="Proteomes" id="UP000013167">
    <property type="component" value="Unassembled WGS sequence"/>
</dbReference>
<protein>
    <submittedName>
        <fullName evidence="2">Uncharacterized protein</fullName>
    </submittedName>
</protein>
<proteinExistence type="predicted"/>